<reference evidence="4 5" key="1">
    <citation type="submission" date="2017-06" db="EMBL/GenBank/DDBJ databases">
        <title>Draft genome sequence of anaerobic fermentative bacterium Anaeromicrobium sediminis DY2726D isolated from West Pacific Ocean sediments.</title>
        <authorList>
            <person name="Zeng X."/>
        </authorList>
    </citation>
    <scope>NUCLEOTIDE SEQUENCE [LARGE SCALE GENOMIC DNA]</scope>
    <source>
        <strain evidence="4 5">DY2726D</strain>
    </source>
</reference>
<dbReference type="GO" id="GO:0005576">
    <property type="term" value="C:extracellular region"/>
    <property type="evidence" value="ECO:0007669"/>
    <property type="project" value="UniProtKB-SubCell"/>
</dbReference>
<dbReference type="GO" id="GO:0005975">
    <property type="term" value="P:carbohydrate metabolic process"/>
    <property type="evidence" value="ECO:0007669"/>
    <property type="project" value="InterPro"/>
</dbReference>
<feature type="domain" description="NodB homology" evidence="3">
    <location>
        <begin position="90"/>
        <end position="309"/>
    </location>
</feature>
<gene>
    <name evidence="4" type="ORF">CCE28_14515</name>
</gene>
<evidence type="ECO:0000313" key="5">
    <source>
        <dbReference type="Proteomes" id="UP000216024"/>
    </source>
</evidence>
<keyword evidence="5" id="KW-1185">Reference proteome</keyword>
<protein>
    <recommendedName>
        <fullName evidence="3">NodB homology domain-containing protein</fullName>
    </recommendedName>
</protein>
<dbReference type="PANTHER" id="PTHR34216">
    <property type="match status" value="1"/>
</dbReference>
<keyword evidence="2" id="KW-0732">Signal</keyword>
<dbReference type="EMBL" id="NIBG01000014">
    <property type="protein sequence ID" value="PAB58516.1"/>
    <property type="molecule type" value="Genomic_DNA"/>
</dbReference>
<dbReference type="Proteomes" id="UP000216024">
    <property type="component" value="Unassembled WGS sequence"/>
</dbReference>
<dbReference type="CDD" id="cd10969">
    <property type="entry name" value="CE4_Ecf1_like_5s"/>
    <property type="match status" value="1"/>
</dbReference>
<dbReference type="GO" id="GO:0016810">
    <property type="term" value="F:hydrolase activity, acting on carbon-nitrogen (but not peptide) bonds"/>
    <property type="evidence" value="ECO:0007669"/>
    <property type="project" value="InterPro"/>
</dbReference>
<sequence>MTKRKTAAWILLISFIIVSLGAIYISNDKNRIPILTYHHISKNEDELSAITITPEKFYEDMLYLKAMGYNTVNFRDLIDYREGKRNLPENPIVVTFDDGYMSNYTYAYHILKELEMKGVISIVGSLIDESSNSGYNFMLTWDKIKEMSDSGVIEIQSHSYGLHNWGDEINSPRGVGKMEKENNEHYTARFKSDTQAIMDRVKEHTGKDITIYTYPYGIYNSETEKMLEELGIKGSLTGKRGVSSISDELFSLRRINMVGGVKSPVLMRKILITQLKIKKIPFYKVESSEERIKELENFLSYKKTGKMNF</sequence>
<dbReference type="InterPro" id="IPR011330">
    <property type="entry name" value="Glyco_hydro/deAcase_b/a-brl"/>
</dbReference>
<dbReference type="SUPFAM" id="SSF88713">
    <property type="entry name" value="Glycoside hydrolase/deacetylase"/>
    <property type="match status" value="1"/>
</dbReference>
<evidence type="ECO:0000313" key="4">
    <source>
        <dbReference type="EMBL" id="PAB58516.1"/>
    </source>
</evidence>
<evidence type="ECO:0000256" key="2">
    <source>
        <dbReference type="ARBA" id="ARBA00022729"/>
    </source>
</evidence>
<comment type="subcellular location">
    <subcellularLocation>
        <location evidence="1">Secreted</location>
    </subcellularLocation>
</comment>
<dbReference type="InterPro" id="IPR002509">
    <property type="entry name" value="NODB_dom"/>
</dbReference>
<dbReference type="Pfam" id="PF01522">
    <property type="entry name" value="Polysacc_deac_1"/>
    <property type="match status" value="1"/>
</dbReference>
<dbReference type="InterPro" id="IPR051398">
    <property type="entry name" value="Polysacch_Deacetylase"/>
</dbReference>
<dbReference type="RefSeq" id="WP_095134458.1">
    <property type="nucleotide sequence ID" value="NZ_NIBG01000014.1"/>
</dbReference>
<accession>A0A267MG40</accession>
<name>A0A267MG40_9FIRM</name>
<dbReference type="AlphaFoldDB" id="A0A267MG40"/>
<dbReference type="PROSITE" id="PS51677">
    <property type="entry name" value="NODB"/>
    <property type="match status" value="1"/>
</dbReference>
<evidence type="ECO:0000256" key="1">
    <source>
        <dbReference type="ARBA" id="ARBA00004613"/>
    </source>
</evidence>
<evidence type="ECO:0000259" key="3">
    <source>
        <dbReference type="PROSITE" id="PS51677"/>
    </source>
</evidence>
<dbReference type="OrthoDB" id="9778320at2"/>
<comment type="caution">
    <text evidence="4">The sequence shown here is derived from an EMBL/GenBank/DDBJ whole genome shotgun (WGS) entry which is preliminary data.</text>
</comment>
<proteinExistence type="predicted"/>
<dbReference type="Gene3D" id="3.20.20.370">
    <property type="entry name" value="Glycoside hydrolase/deacetylase"/>
    <property type="match status" value="1"/>
</dbReference>
<dbReference type="PANTHER" id="PTHR34216:SF3">
    <property type="entry name" value="POLY-BETA-1,6-N-ACETYL-D-GLUCOSAMINE N-DEACETYLASE"/>
    <property type="match status" value="1"/>
</dbReference>
<organism evidence="4 5">
    <name type="scientific">Anaeromicrobium sediminis</name>
    <dbReference type="NCBI Taxonomy" id="1478221"/>
    <lineage>
        <taxon>Bacteria</taxon>
        <taxon>Bacillati</taxon>
        <taxon>Bacillota</taxon>
        <taxon>Clostridia</taxon>
        <taxon>Peptostreptococcales</taxon>
        <taxon>Thermotaleaceae</taxon>
        <taxon>Anaeromicrobium</taxon>
    </lineage>
</organism>